<evidence type="ECO:0000313" key="18">
    <source>
        <dbReference type="Proteomes" id="UP001652621"/>
    </source>
</evidence>
<dbReference type="Gene3D" id="2.120.10.30">
    <property type="entry name" value="TolB, C-terminal domain"/>
    <property type="match status" value="1"/>
</dbReference>
<dbReference type="Gene3D" id="2.40.155.10">
    <property type="entry name" value="Green fluorescent protein"/>
    <property type="match status" value="2"/>
</dbReference>
<feature type="repeat" description="LDL-receptor class B" evidence="13">
    <location>
        <begin position="1188"/>
        <end position="1233"/>
    </location>
</feature>
<keyword evidence="8" id="KW-0084">Basement membrane</keyword>
<dbReference type="RefSeq" id="XP_005174856.1">
    <property type="nucleotide sequence ID" value="XM_005174799.3"/>
</dbReference>
<dbReference type="FunFam" id="2.120.10.30:FF:000241">
    <property type="entry name" value="Low-density lipoprotein receptor-related protein 6"/>
    <property type="match status" value="1"/>
</dbReference>
<feature type="domain" description="EGF-like" evidence="14">
    <location>
        <begin position="806"/>
        <end position="847"/>
    </location>
</feature>
<evidence type="ECO:0000259" key="14">
    <source>
        <dbReference type="PROSITE" id="PS50026"/>
    </source>
</evidence>
<dbReference type="SMART" id="SM00135">
    <property type="entry name" value="LY"/>
    <property type="match status" value="5"/>
</dbReference>
<protein>
    <submittedName>
        <fullName evidence="19">Nidogen-2</fullName>
    </submittedName>
</protein>
<evidence type="ECO:0000256" key="4">
    <source>
        <dbReference type="ARBA" id="ARBA00022536"/>
    </source>
</evidence>
<dbReference type="PROSITE" id="PS50026">
    <property type="entry name" value="EGF_3"/>
    <property type="match status" value="5"/>
</dbReference>
<keyword evidence="18" id="KW-1185">Reference proteome</keyword>
<keyword evidence="11" id="KW-0325">Glycoprotein</keyword>
<dbReference type="PROSITE" id="PS00010">
    <property type="entry name" value="ASX_HYDROXYL"/>
    <property type="match status" value="1"/>
</dbReference>
<dbReference type="SMART" id="SM00539">
    <property type="entry name" value="NIDO"/>
    <property type="match status" value="1"/>
</dbReference>
<dbReference type="SUPFAM" id="SSF63825">
    <property type="entry name" value="YWTD domain"/>
    <property type="match status" value="1"/>
</dbReference>
<dbReference type="InterPro" id="IPR011042">
    <property type="entry name" value="6-blade_b-propeller_TolB-like"/>
</dbReference>
<dbReference type="Pfam" id="PF12947">
    <property type="entry name" value="EGF_3"/>
    <property type="match status" value="3"/>
</dbReference>
<keyword evidence="5" id="KW-0732">Signal</keyword>
<keyword evidence="7" id="KW-0106">Calcium</keyword>
<dbReference type="FunFam" id="2.10.25.10:FF:000526">
    <property type="entry name" value="Dumpy, isoform J"/>
    <property type="match status" value="1"/>
</dbReference>
<comment type="subcellular location">
    <subcellularLocation>
        <location evidence="1">Secreted</location>
        <location evidence="1">Extracellular space</location>
        <location evidence="1">Extracellular matrix</location>
        <location evidence="1">Basement membrane</location>
    </subcellularLocation>
</comment>
<feature type="domain" description="EGF-like" evidence="14">
    <location>
        <begin position="849"/>
        <end position="891"/>
    </location>
</feature>
<evidence type="ECO:0000259" key="15">
    <source>
        <dbReference type="PROSITE" id="PS50993"/>
    </source>
</evidence>
<sequence length="1369" mass="152072">MFETNMKTATQYLCISALLLATFSISGTSCHILDSLHFNELYTASPDDSVLTLPNGDSEFLVWHLDNPISFYSEKYDQLFINTNGILTFNIEFPEYINQPFPFEYPSIAGFYSNVDTTDANETTLISIFSSQDPEQLQKVSELVRYAYNEKTDFEATDLIVATWKNVGYYEGKKDLLNTFQIALIVDDEDTFVQFVYPEGGLNWLQAENGPLGLPDIRAQAGFVAEDGRFFNLEGSGTENARFLADKSNVGIAGVWLYRAGPVDYEQNVEAPTNEETFTESPTVAQTCEEAGQRVCNKNAMCVDKEEGYCCLCNSGYYGNGAVCIKDDLPVRVTGSLSGELNGEMIGDGSKLQSYVVTADGRSYTAVTPITTELGSNLRLALPLVTSIGWLFAKPLNNTLNGYQLTGGEFVHTSKLSFETGEVLLINQTYEGLNYWDQLSLKIDLHGQVPKLNHNLKLHMAEFTEEYEFVSANELHSIQGHVIEVPEENRVINFQLEQNIYFSRCVADEEAKHAMVGQTYFQKISKIMLDYFERDQALRTSILTAAGVSAVSNACTDGTAICGENMVCIPYDDTYRCDCIHGYAPQVNEAGLEVCVDIDECALGTHVCDDHALCSNNDGGFTCVCLEGYEGNGYRCLINGTVADNIESPAAGQNFGTIVQVVPHKEEEEDMEEHTEIHAEEHEDSTEHAVNIQPLPLPLPVSTTPLPVYNSYDDCFHCSPYADCWERRCICREGFSGDGYYCASNCGLDEVWENGKCVRLSYEEPDIEPRCNFFGDCNCDDGYELMEDIQMCRWIGQYNGESKHEDLVPCDVEFNCHHNATCEWYELELRHMCTCKSGYYGDGYSCAIIDESCAVKPEICDPQAECNYNEALGRSECQCKRGYEGDGFRCALAPECLEDLDCGLNAYCDNDICQCVKGYERDMSDMCVLAGSCGAVFCGANAICKFDHVQNVKYCDCMDGYEGDAAVGCKSKPVPCNVQYNCGVHASCEPTEDPAYYECQCHAGFNGDGYTCIEDQNCLNTPQLCDMNAQCLSTNQGLVCVCNKGFYGNGSLCMERKQHDSGFLLVSQGVVIVRVPLNGKNVRPISVASMAIGLDKDCVEGRIYWGDISAKKIVSAKYDGSDVKTFIGEDIESPEGIAIDAISRRIYWTDSVKDTVEVASLEDPNLRAVLINKNLVNPRGIAIDPYREKLYWSDWNRESPKIEMSDLDGTGRELLLGNYSVTLPNSLVVLERSGELCFADAGTKKVECIDPYSKQIRTISNELTYPFGLVYTQDQFYWTDWTTKKLESVDIFGNRQKGLQIPFFGSHKMYAMTSVEDTCSQMDSPCQSNNGGCSDNRLCLVNRKAPSGKSCKCTAQSKLCTVPNPFNAL</sequence>
<dbReference type="SMART" id="SM00682">
    <property type="entry name" value="G2F"/>
    <property type="match status" value="1"/>
</dbReference>
<dbReference type="FunFam" id="2.10.25.10:FF:000038">
    <property type="entry name" value="Fibrillin 2"/>
    <property type="match status" value="1"/>
</dbReference>
<keyword evidence="4 12" id="KW-0245">EGF-like domain</keyword>
<feature type="domain" description="EGF-like" evidence="14">
    <location>
        <begin position="1014"/>
        <end position="1054"/>
    </location>
</feature>
<dbReference type="PANTHER" id="PTHR46513">
    <property type="entry name" value="VITELLOGENIN RECEPTOR-LIKE PROTEIN-RELATED-RELATED"/>
    <property type="match status" value="1"/>
</dbReference>
<dbReference type="KEGG" id="mde:101888393"/>
<feature type="domain" description="NIDO" evidence="16">
    <location>
        <begin position="110"/>
        <end position="263"/>
    </location>
</feature>
<feature type="disulfide bond" evidence="12">
    <location>
        <begin position="982"/>
        <end position="999"/>
    </location>
</feature>
<dbReference type="CDD" id="cd00054">
    <property type="entry name" value="EGF_CA"/>
    <property type="match status" value="1"/>
</dbReference>
<feature type="domain" description="Nidogen G2 beta-barrel" evidence="15">
    <location>
        <begin position="329"/>
        <end position="556"/>
    </location>
</feature>
<feature type="repeat" description="LDL-receptor class B" evidence="13">
    <location>
        <begin position="1144"/>
        <end position="1187"/>
    </location>
</feature>
<dbReference type="GO" id="GO:0005509">
    <property type="term" value="F:calcium ion binding"/>
    <property type="evidence" value="ECO:0007669"/>
    <property type="project" value="InterPro"/>
</dbReference>
<dbReference type="Proteomes" id="UP001652621">
    <property type="component" value="Unplaced"/>
</dbReference>
<keyword evidence="10 12" id="KW-1015">Disulfide bond</keyword>
<dbReference type="Pfam" id="PF07645">
    <property type="entry name" value="EGF_CA"/>
    <property type="match status" value="2"/>
</dbReference>
<evidence type="ECO:0000256" key="1">
    <source>
        <dbReference type="ARBA" id="ARBA00004302"/>
    </source>
</evidence>
<feature type="domain" description="EGF-like" evidence="14">
    <location>
        <begin position="597"/>
        <end position="637"/>
    </location>
</feature>
<evidence type="ECO:0000256" key="10">
    <source>
        <dbReference type="ARBA" id="ARBA00023157"/>
    </source>
</evidence>
<dbReference type="InterPro" id="IPR001881">
    <property type="entry name" value="EGF-like_Ca-bd_dom"/>
</dbReference>
<dbReference type="GO" id="GO:0005886">
    <property type="term" value="C:plasma membrane"/>
    <property type="evidence" value="ECO:0007669"/>
    <property type="project" value="TreeGrafter"/>
</dbReference>
<evidence type="ECO:0000256" key="8">
    <source>
        <dbReference type="ARBA" id="ARBA00022869"/>
    </source>
</evidence>
<dbReference type="InterPro" id="IPR049883">
    <property type="entry name" value="NOTCH1_EGF-like"/>
</dbReference>
<keyword evidence="6" id="KW-0677">Repeat</keyword>
<dbReference type="GO" id="GO:0007160">
    <property type="term" value="P:cell-matrix adhesion"/>
    <property type="evidence" value="ECO:0007669"/>
    <property type="project" value="InterPro"/>
</dbReference>
<dbReference type="PROSITE" id="PS51120">
    <property type="entry name" value="LDLRB"/>
    <property type="match status" value="3"/>
</dbReference>
<dbReference type="PROSITE" id="PS01187">
    <property type="entry name" value="EGF_CA"/>
    <property type="match status" value="1"/>
</dbReference>
<dbReference type="GeneID" id="101888393"/>
<dbReference type="PANTHER" id="PTHR46513:SF13">
    <property type="entry name" value="EGF-LIKE DOMAIN-CONTAINING PROTEIN"/>
    <property type="match status" value="1"/>
</dbReference>
<evidence type="ECO:0000256" key="6">
    <source>
        <dbReference type="ARBA" id="ARBA00022737"/>
    </source>
</evidence>
<dbReference type="VEuPathDB" id="VectorBase:MDOMA2_018663"/>
<dbReference type="InterPro" id="IPR024731">
    <property type="entry name" value="NELL2-like_EGF"/>
</dbReference>
<dbReference type="PROSITE" id="PS50993">
    <property type="entry name" value="NIDOGEN_G2"/>
    <property type="match status" value="1"/>
</dbReference>
<evidence type="ECO:0000256" key="5">
    <source>
        <dbReference type="ARBA" id="ARBA00022729"/>
    </source>
</evidence>
<dbReference type="GO" id="GO:0005604">
    <property type="term" value="C:basement membrane"/>
    <property type="evidence" value="ECO:0007669"/>
    <property type="project" value="UniProtKB-SubCell"/>
</dbReference>
<feature type="disulfide bond" evidence="12">
    <location>
        <begin position="860"/>
        <end position="877"/>
    </location>
</feature>
<dbReference type="SUPFAM" id="SSF57184">
    <property type="entry name" value="Growth factor receptor domain"/>
    <property type="match status" value="2"/>
</dbReference>
<comment type="caution">
    <text evidence="12">Lacks conserved residue(s) required for the propagation of feature annotation.</text>
</comment>
<organism evidence="17">
    <name type="scientific">Musca domestica</name>
    <name type="common">House fly</name>
    <dbReference type="NCBI Taxonomy" id="7370"/>
    <lineage>
        <taxon>Eukaryota</taxon>
        <taxon>Metazoa</taxon>
        <taxon>Ecdysozoa</taxon>
        <taxon>Arthropoda</taxon>
        <taxon>Hexapoda</taxon>
        <taxon>Insecta</taxon>
        <taxon>Pterygota</taxon>
        <taxon>Neoptera</taxon>
        <taxon>Endopterygota</taxon>
        <taxon>Diptera</taxon>
        <taxon>Brachycera</taxon>
        <taxon>Muscomorpha</taxon>
        <taxon>Muscoidea</taxon>
        <taxon>Muscidae</taxon>
        <taxon>Musca</taxon>
    </lineage>
</organism>
<reference evidence="17" key="1">
    <citation type="submission" date="2020-05" db="UniProtKB">
        <authorList>
            <consortium name="EnsemblMetazoa"/>
        </authorList>
    </citation>
    <scope>IDENTIFICATION</scope>
    <source>
        <strain evidence="17">Aabys</strain>
    </source>
</reference>
<dbReference type="InterPro" id="IPR018097">
    <property type="entry name" value="EGF_Ca-bd_CS"/>
</dbReference>
<dbReference type="SMART" id="SM00181">
    <property type="entry name" value="EGF"/>
    <property type="match status" value="10"/>
</dbReference>
<keyword evidence="2" id="KW-0964">Secreted</keyword>
<dbReference type="eggNOG" id="KOG1214">
    <property type="taxonomic scope" value="Eukaryota"/>
</dbReference>
<accession>A0A1I8N1I1</accession>
<dbReference type="InterPro" id="IPR006605">
    <property type="entry name" value="G2_nidogen/fibulin_G2F"/>
</dbReference>
<dbReference type="PROSITE" id="PS51257">
    <property type="entry name" value="PROKAR_LIPOPROTEIN"/>
    <property type="match status" value="1"/>
</dbReference>
<dbReference type="Pfam" id="PF07474">
    <property type="entry name" value="G2F"/>
    <property type="match status" value="1"/>
</dbReference>
<evidence type="ECO:0000313" key="19">
    <source>
        <dbReference type="RefSeq" id="XP_005174856.1"/>
    </source>
</evidence>
<dbReference type="InterPro" id="IPR000742">
    <property type="entry name" value="EGF"/>
</dbReference>
<evidence type="ECO:0000256" key="7">
    <source>
        <dbReference type="ARBA" id="ARBA00022837"/>
    </source>
</evidence>
<dbReference type="InterPro" id="IPR009030">
    <property type="entry name" value="Growth_fac_rcpt_cys_sf"/>
</dbReference>
<dbReference type="InterPro" id="IPR000033">
    <property type="entry name" value="LDLR_classB_rpt"/>
</dbReference>
<keyword evidence="3" id="KW-0272">Extracellular matrix</keyword>
<dbReference type="GO" id="GO:0017147">
    <property type="term" value="F:Wnt-protein binding"/>
    <property type="evidence" value="ECO:0007669"/>
    <property type="project" value="TreeGrafter"/>
</dbReference>
<gene>
    <name evidence="17" type="primary">101888393</name>
    <name evidence="19" type="synonym">LOC101888393</name>
</gene>
<feature type="repeat" description="LDL-receptor class B" evidence="13">
    <location>
        <begin position="1101"/>
        <end position="1143"/>
    </location>
</feature>
<feature type="disulfide bond" evidence="12">
    <location>
        <begin position="816"/>
        <end position="833"/>
    </location>
</feature>
<dbReference type="Pfam" id="PF00058">
    <property type="entry name" value="Ldl_recept_b"/>
    <property type="match status" value="2"/>
</dbReference>
<dbReference type="Pfam" id="PF06119">
    <property type="entry name" value="NIDO"/>
    <property type="match status" value="1"/>
</dbReference>
<dbReference type="PROSITE" id="PS01186">
    <property type="entry name" value="EGF_2"/>
    <property type="match status" value="6"/>
</dbReference>
<keyword evidence="9" id="KW-0130">Cell adhesion</keyword>
<dbReference type="InterPro" id="IPR000152">
    <property type="entry name" value="EGF-type_Asp/Asn_hydroxyl_site"/>
</dbReference>
<evidence type="ECO:0000256" key="13">
    <source>
        <dbReference type="PROSITE-ProRule" id="PRU00461"/>
    </source>
</evidence>
<dbReference type="InterPro" id="IPR009017">
    <property type="entry name" value="GFP"/>
</dbReference>
<dbReference type="SMART" id="SM00179">
    <property type="entry name" value="EGF_CA"/>
    <property type="match status" value="3"/>
</dbReference>
<dbReference type="VEuPathDB" id="VectorBase:MDOA010559"/>
<feature type="domain" description="EGF-like" evidence="14">
    <location>
        <begin position="972"/>
        <end position="1013"/>
    </location>
</feature>
<proteinExistence type="predicted"/>
<dbReference type="GO" id="GO:0060070">
    <property type="term" value="P:canonical Wnt signaling pathway"/>
    <property type="evidence" value="ECO:0007669"/>
    <property type="project" value="TreeGrafter"/>
</dbReference>
<reference evidence="19" key="2">
    <citation type="submission" date="2025-04" db="UniProtKB">
        <authorList>
            <consortium name="RefSeq"/>
        </authorList>
    </citation>
    <scope>IDENTIFICATION</scope>
    <source>
        <strain evidence="19">Aabys</strain>
    </source>
</reference>
<evidence type="ECO:0000256" key="9">
    <source>
        <dbReference type="ARBA" id="ARBA00022889"/>
    </source>
</evidence>
<dbReference type="STRING" id="7370.A0A1I8N1I1"/>
<evidence type="ECO:0000256" key="3">
    <source>
        <dbReference type="ARBA" id="ARBA00022530"/>
    </source>
</evidence>
<dbReference type="EnsemblMetazoa" id="MDOA010559-RA">
    <property type="protein sequence ID" value="MDOA010559-PA"/>
    <property type="gene ID" value="MDOA010559"/>
</dbReference>
<evidence type="ECO:0000313" key="17">
    <source>
        <dbReference type="EnsemblMetazoa" id="MDOA010559-PA"/>
    </source>
</evidence>
<name>A0A1I8N1I1_MUSDO</name>
<dbReference type="Gene3D" id="2.10.25.10">
    <property type="entry name" value="Laminin"/>
    <property type="match status" value="5"/>
</dbReference>
<dbReference type="SUPFAM" id="SSF54511">
    <property type="entry name" value="GFP-like"/>
    <property type="match status" value="1"/>
</dbReference>
<dbReference type="PROSITE" id="PS51220">
    <property type="entry name" value="NIDO"/>
    <property type="match status" value="1"/>
</dbReference>
<evidence type="ECO:0000256" key="2">
    <source>
        <dbReference type="ARBA" id="ARBA00022525"/>
    </source>
</evidence>
<dbReference type="OrthoDB" id="6375837at2759"/>
<dbReference type="InterPro" id="IPR050778">
    <property type="entry name" value="Cueball_EGF_LRP_Nidogen"/>
</dbReference>
<dbReference type="GO" id="GO:0042813">
    <property type="term" value="F:Wnt receptor activity"/>
    <property type="evidence" value="ECO:0007669"/>
    <property type="project" value="TreeGrafter"/>
</dbReference>
<dbReference type="InterPro" id="IPR003886">
    <property type="entry name" value="NIDO_dom"/>
</dbReference>
<evidence type="ECO:0000259" key="16">
    <source>
        <dbReference type="PROSITE" id="PS51220"/>
    </source>
</evidence>
<evidence type="ECO:0000256" key="12">
    <source>
        <dbReference type="PROSITE-ProRule" id="PRU00076"/>
    </source>
</evidence>
<evidence type="ECO:0000256" key="11">
    <source>
        <dbReference type="ARBA" id="ARBA00023180"/>
    </source>
</evidence>